<feature type="region of interest" description="Disordered" evidence="11">
    <location>
        <begin position="381"/>
        <end position="404"/>
    </location>
</feature>
<dbReference type="SMART" id="SM00437">
    <property type="entry name" value="TOP1Ac"/>
    <property type="match status" value="1"/>
</dbReference>
<feature type="domain" description="Toprim" evidence="12">
    <location>
        <begin position="5"/>
        <end position="159"/>
    </location>
</feature>
<evidence type="ECO:0000256" key="7">
    <source>
        <dbReference type="ARBA" id="ARBA00023029"/>
    </source>
</evidence>
<dbReference type="InterPro" id="IPR003602">
    <property type="entry name" value="Topo_IA_DNA-bd_dom"/>
</dbReference>
<dbReference type="InterPro" id="IPR013826">
    <property type="entry name" value="Topo_IA_cen_sub3"/>
</dbReference>
<dbReference type="EMBL" id="BQMJ01000011">
    <property type="protein sequence ID" value="GJQ09879.1"/>
    <property type="molecule type" value="Genomic_DNA"/>
</dbReference>
<dbReference type="SUPFAM" id="SSF56712">
    <property type="entry name" value="Prokaryotic type I DNA topoisomerase"/>
    <property type="match status" value="1"/>
</dbReference>
<evidence type="ECO:0000256" key="3">
    <source>
        <dbReference type="ARBA" id="ARBA00009446"/>
    </source>
</evidence>
<keyword evidence="15" id="KW-1185">Reference proteome</keyword>
<sequence>MIMLQVLIVAEKPSIAETVANALSQGSYCTRAARTSACRVHEFQSYFRGQKANIKVTSVLGHVYGFDFTKEYNDWNSVDAEELFFAGIRKVVADSSSKVVKHLTKEATGIDYLVLWLDCDREGENIACEVISCVKDSMRSVPVISGNRATVFRAKFSALTTRDICRAMNSLTFVDINQASSVDVRAEIDLKVGVAFTRFQTQYFRDKFSSLDSKLVSYGPCQTPTLGFCVARLDEISKFSPETFFLIVVNVRKDNRTTSWYSCRGKIFERQVANAVVERLNSCSNGILGKIIDITTTTERRKRPLPLNTVELLKLASKKLKISPHQVASVAESLYTQGLISYPRTESSKYPPSFDIEAVLSELERTSTWFPIVKNFRERNYPNKSRQGGVDKGDHPPITPVRGAERGSLRNAEHERVYELIVNCFLASLSEDAVVTNQQYCMLIGREKFFFCQRKLTVPGWLEFSSFTHYMESFNMNSQILFEQNDLIEDFTVSLEEMQTEPPKYLSESDLVGLMEKHGIGTDASIPTHINNIIMRDYVRLSSERRLIPTQLGILLYRGYQKIDPQLVSPVVRSHIEQEISQVASGQVDAISVVEHCLKIFWKKFVYFREHIETMDTLFETVFTTLHSRGKNFSLCGRCNRYMKLIEEKQNRLFCMNCNDTLRLPTGKFHIMNGYKCQGDAFELVTWVSSWGRPLLICPKCFSDSSSNTNFKELEWYPGMGCTELSMCRSFSCPWRQWHQCTIGLCGQCVQQAEVSKSPLSPGVLFLSPLDSLQIYCNRCSFCLKFSRDSVVQVGLEEQTEKCNVCHSRKLWLETLTSNIKQKGCLYCDSLFLVVLKRDMPRRAFHVSYRKRRTK</sequence>
<dbReference type="FunFam" id="3.40.50.140:FF:000003">
    <property type="entry name" value="DNA topoisomerase"/>
    <property type="match status" value="1"/>
</dbReference>
<evidence type="ECO:0000256" key="10">
    <source>
        <dbReference type="RuleBase" id="RU362092"/>
    </source>
</evidence>
<gene>
    <name evidence="14" type="ORF">GpartN1_g1670.t1</name>
</gene>
<dbReference type="GO" id="GO:0006265">
    <property type="term" value="P:DNA topological change"/>
    <property type="evidence" value="ECO:0007669"/>
    <property type="project" value="InterPro"/>
</dbReference>
<dbReference type="InterPro" id="IPR023406">
    <property type="entry name" value="Topo_IA_AS"/>
</dbReference>
<dbReference type="CDD" id="cd03362">
    <property type="entry name" value="TOPRIM_TopoIA_TopoIII"/>
    <property type="match status" value="1"/>
</dbReference>
<comment type="similarity">
    <text evidence="3 10">Belongs to the type IA topoisomerase family.</text>
</comment>
<keyword evidence="5" id="KW-0479">Metal-binding</keyword>
<reference evidence="14" key="1">
    <citation type="journal article" date="2022" name="Proc. Natl. Acad. Sci. U.S.A.">
        <title>Life cycle and functional genomics of the unicellular red alga Galdieria for elucidating algal and plant evolution and industrial use.</title>
        <authorList>
            <person name="Hirooka S."/>
            <person name="Itabashi T."/>
            <person name="Ichinose T.M."/>
            <person name="Onuma R."/>
            <person name="Fujiwara T."/>
            <person name="Yamashita S."/>
            <person name="Jong L.W."/>
            <person name="Tomita R."/>
            <person name="Iwane A.H."/>
            <person name="Miyagishima S.Y."/>
        </authorList>
    </citation>
    <scope>NUCLEOTIDE SEQUENCE</scope>
    <source>
        <strain evidence="14">NBRC 102759</strain>
    </source>
</reference>
<dbReference type="Gene3D" id="1.10.460.10">
    <property type="entry name" value="Topoisomerase I, domain 2"/>
    <property type="match status" value="1"/>
</dbReference>
<evidence type="ECO:0000259" key="13">
    <source>
        <dbReference type="PROSITE" id="PS52039"/>
    </source>
</evidence>
<dbReference type="CDD" id="cd00186">
    <property type="entry name" value="TOP1Ac"/>
    <property type="match status" value="1"/>
</dbReference>
<dbReference type="GO" id="GO:0006310">
    <property type="term" value="P:DNA recombination"/>
    <property type="evidence" value="ECO:0007669"/>
    <property type="project" value="TreeGrafter"/>
</dbReference>
<dbReference type="PANTHER" id="PTHR11390:SF20">
    <property type="entry name" value="DNA TOPOISOMERASE 3-BETA-1"/>
    <property type="match status" value="1"/>
</dbReference>
<dbReference type="InterPro" id="IPR013825">
    <property type="entry name" value="Topo_IA_cen_sub2"/>
</dbReference>
<dbReference type="Gene3D" id="3.40.50.140">
    <property type="match status" value="1"/>
</dbReference>
<evidence type="ECO:0000256" key="4">
    <source>
        <dbReference type="ARBA" id="ARBA00012891"/>
    </source>
</evidence>
<evidence type="ECO:0000256" key="8">
    <source>
        <dbReference type="ARBA" id="ARBA00023125"/>
    </source>
</evidence>
<evidence type="ECO:0000256" key="1">
    <source>
        <dbReference type="ARBA" id="ARBA00000213"/>
    </source>
</evidence>
<dbReference type="GO" id="GO:0006281">
    <property type="term" value="P:DNA repair"/>
    <property type="evidence" value="ECO:0007669"/>
    <property type="project" value="TreeGrafter"/>
</dbReference>
<keyword evidence="9 10" id="KW-0413">Isomerase</keyword>
<dbReference type="Pfam" id="PF01131">
    <property type="entry name" value="Topoisom_bac"/>
    <property type="match status" value="1"/>
</dbReference>
<reference evidence="14" key="2">
    <citation type="submission" date="2022-01" db="EMBL/GenBank/DDBJ databases">
        <authorList>
            <person name="Hirooka S."/>
            <person name="Miyagishima S.Y."/>
        </authorList>
    </citation>
    <scope>NUCLEOTIDE SEQUENCE</scope>
    <source>
        <strain evidence="14">NBRC 102759</strain>
    </source>
</reference>
<dbReference type="InterPro" id="IPR013497">
    <property type="entry name" value="Topo_IA_cen"/>
</dbReference>
<comment type="catalytic activity">
    <reaction evidence="1 10">
        <text>ATP-independent breakage of single-stranded DNA, followed by passage and rejoining.</text>
        <dbReference type="EC" id="5.6.2.1"/>
    </reaction>
</comment>
<dbReference type="SMART" id="SM00436">
    <property type="entry name" value="TOP1Bc"/>
    <property type="match status" value="1"/>
</dbReference>
<dbReference type="Pfam" id="PF01751">
    <property type="entry name" value="Toprim"/>
    <property type="match status" value="1"/>
</dbReference>
<dbReference type="InterPro" id="IPR006171">
    <property type="entry name" value="TOPRIM_dom"/>
</dbReference>
<dbReference type="InterPro" id="IPR034144">
    <property type="entry name" value="TOPRIM_TopoIII"/>
</dbReference>
<evidence type="ECO:0000256" key="9">
    <source>
        <dbReference type="ARBA" id="ARBA00023235"/>
    </source>
</evidence>
<dbReference type="InterPro" id="IPR056452">
    <property type="entry name" value="Zn_ribbon_TOP3B"/>
</dbReference>
<comment type="caution">
    <text evidence="14">The sequence shown here is derived from an EMBL/GenBank/DDBJ whole genome shotgun (WGS) entry which is preliminary data.</text>
</comment>
<dbReference type="AlphaFoldDB" id="A0A9C7UNF8"/>
<proteinExistence type="inferred from homology"/>
<dbReference type="GO" id="GO:0005634">
    <property type="term" value="C:nucleus"/>
    <property type="evidence" value="ECO:0007669"/>
    <property type="project" value="TreeGrafter"/>
</dbReference>
<comment type="cofactor">
    <cofactor evidence="2">
        <name>Mg(2+)</name>
        <dbReference type="ChEBI" id="CHEBI:18420"/>
    </cofactor>
</comment>
<dbReference type="Pfam" id="PF23546">
    <property type="entry name" value="Zn_ribbon_TOP3B"/>
    <property type="match status" value="1"/>
</dbReference>
<dbReference type="GO" id="GO:0003917">
    <property type="term" value="F:DNA topoisomerase type I (single strand cut, ATP-independent) activity"/>
    <property type="evidence" value="ECO:0007669"/>
    <property type="project" value="UniProtKB-EC"/>
</dbReference>
<dbReference type="Gene3D" id="2.70.20.10">
    <property type="entry name" value="Topoisomerase I, domain 3"/>
    <property type="match status" value="1"/>
</dbReference>
<dbReference type="PROSITE" id="PS52039">
    <property type="entry name" value="TOPO_IA_2"/>
    <property type="match status" value="1"/>
</dbReference>
<organism evidence="14 15">
    <name type="scientific">Galdieria partita</name>
    <dbReference type="NCBI Taxonomy" id="83374"/>
    <lineage>
        <taxon>Eukaryota</taxon>
        <taxon>Rhodophyta</taxon>
        <taxon>Bangiophyceae</taxon>
        <taxon>Galdieriales</taxon>
        <taxon>Galdieriaceae</taxon>
        <taxon>Galdieria</taxon>
    </lineage>
</organism>
<evidence type="ECO:0000256" key="2">
    <source>
        <dbReference type="ARBA" id="ARBA00001946"/>
    </source>
</evidence>
<dbReference type="Proteomes" id="UP001061958">
    <property type="component" value="Unassembled WGS sequence"/>
</dbReference>
<dbReference type="EC" id="5.6.2.1" evidence="4 10"/>
<dbReference type="Gene3D" id="1.10.290.10">
    <property type="entry name" value="Topoisomerase I, domain 4"/>
    <property type="match status" value="1"/>
</dbReference>
<dbReference type="PROSITE" id="PS00396">
    <property type="entry name" value="TOPO_IA_1"/>
    <property type="match status" value="1"/>
</dbReference>
<name>A0A9C7UNF8_9RHOD</name>
<dbReference type="GO" id="GO:0003677">
    <property type="term" value="F:DNA binding"/>
    <property type="evidence" value="ECO:0007669"/>
    <property type="project" value="UniProtKB-KW"/>
</dbReference>
<evidence type="ECO:0000313" key="15">
    <source>
        <dbReference type="Proteomes" id="UP001061958"/>
    </source>
</evidence>
<keyword evidence="6" id="KW-0862">Zinc</keyword>
<dbReference type="OrthoDB" id="430051at2759"/>
<evidence type="ECO:0000259" key="12">
    <source>
        <dbReference type="PROSITE" id="PS50880"/>
    </source>
</evidence>
<evidence type="ECO:0000313" key="14">
    <source>
        <dbReference type="EMBL" id="GJQ09879.1"/>
    </source>
</evidence>
<dbReference type="InterPro" id="IPR003601">
    <property type="entry name" value="Topo_IA_2"/>
</dbReference>
<comment type="function">
    <text evidence="10">Introduces a single-strand break via transesterification at a target site in duplex DNA. Releases the supercoiling and torsional tension of DNA introduced during the DNA replication and transcription by transiently cleaving and rejoining one strand of the DNA duplex. The scissile phosphodiester is attacked by the catalytic tyrosine of the enzyme, resulting in the formation of a DNA-(5'-phosphotyrosyl)-enzyme intermediate and the expulsion of a 3'-OH DNA strand.</text>
</comment>
<evidence type="ECO:0000256" key="11">
    <source>
        <dbReference type="SAM" id="MobiDB-lite"/>
    </source>
</evidence>
<dbReference type="PROSITE" id="PS50880">
    <property type="entry name" value="TOPRIM"/>
    <property type="match status" value="1"/>
</dbReference>
<dbReference type="InterPro" id="IPR000380">
    <property type="entry name" value="Topo_IA"/>
</dbReference>
<dbReference type="InterPro" id="IPR013824">
    <property type="entry name" value="Topo_IA_cen_sub1"/>
</dbReference>
<keyword evidence="7 10" id="KW-0799">Topoisomerase</keyword>
<dbReference type="SMART" id="SM00493">
    <property type="entry name" value="TOPRIM"/>
    <property type="match status" value="1"/>
</dbReference>
<evidence type="ECO:0000256" key="6">
    <source>
        <dbReference type="ARBA" id="ARBA00022833"/>
    </source>
</evidence>
<protein>
    <recommendedName>
        <fullName evidence="4 10">DNA topoisomerase</fullName>
        <ecNumber evidence="4 10">5.6.2.1</ecNumber>
    </recommendedName>
</protein>
<keyword evidence="8 10" id="KW-0238">DNA-binding</keyword>
<dbReference type="InterPro" id="IPR023405">
    <property type="entry name" value="Topo_IA_core_domain"/>
</dbReference>
<dbReference type="FunFam" id="1.10.290.10:FF:000003">
    <property type="entry name" value="DNA topoisomerase"/>
    <property type="match status" value="1"/>
</dbReference>
<dbReference type="GO" id="GO:0046872">
    <property type="term" value="F:metal ion binding"/>
    <property type="evidence" value="ECO:0007669"/>
    <property type="project" value="UniProtKB-KW"/>
</dbReference>
<evidence type="ECO:0000256" key="5">
    <source>
        <dbReference type="ARBA" id="ARBA00022723"/>
    </source>
</evidence>
<dbReference type="PANTHER" id="PTHR11390">
    <property type="entry name" value="PROKARYOTIC DNA TOPOISOMERASE"/>
    <property type="match status" value="1"/>
</dbReference>
<accession>A0A9C7UNF8</accession>
<dbReference type="PRINTS" id="PR00417">
    <property type="entry name" value="PRTPISMRASEI"/>
</dbReference>
<feature type="domain" description="Topo IA-type catalytic" evidence="13">
    <location>
        <begin position="175"/>
        <end position="606"/>
    </location>
</feature>